<gene>
    <name evidence="2" type="ORF">B0H15DRAFT_945963</name>
</gene>
<organism evidence="2 3">
    <name type="scientific">Mycena belliarum</name>
    <dbReference type="NCBI Taxonomy" id="1033014"/>
    <lineage>
        <taxon>Eukaryota</taxon>
        <taxon>Fungi</taxon>
        <taxon>Dikarya</taxon>
        <taxon>Basidiomycota</taxon>
        <taxon>Agaricomycotina</taxon>
        <taxon>Agaricomycetes</taxon>
        <taxon>Agaricomycetidae</taxon>
        <taxon>Agaricales</taxon>
        <taxon>Marasmiineae</taxon>
        <taxon>Mycenaceae</taxon>
        <taxon>Mycena</taxon>
    </lineage>
</organism>
<dbReference type="AlphaFoldDB" id="A0AAD6UHY7"/>
<keyword evidence="3" id="KW-1185">Reference proteome</keyword>
<name>A0AAD6UHY7_9AGAR</name>
<dbReference type="Proteomes" id="UP001222325">
    <property type="component" value="Unassembled WGS sequence"/>
</dbReference>
<evidence type="ECO:0000313" key="2">
    <source>
        <dbReference type="EMBL" id="KAJ7097310.1"/>
    </source>
</evidence>
<dbReference type="EMBL" id="JARJCN010000010">
    <property type="protein sequence ID" value="KAJ7097310.1"/>
    <property type="molecule type" value="Genomic_DNA"/>
</dbReference>
<protein>
    <submittedName>
        <fullName evidence="2">Uncharacterized protein</fullName>
    </submittedName>
</protein>
<reference evidence="2" key="1">
    <citation type="submission" date="2023-03" db="EMBL/GenBank/DDBJ databases">
        <title>Massive genome expansion in bonnet fungi (Mycena s.s.) driven by repeated elements and novel gene families across ecological guilds.</title>
        <authorList>
            <consortium name="Lawrence Berkeley National Laboratory"/>
            <person name="Harder C.B."/>
            <person name="Miyauchi S."/>
            <person name="Viragh M."/>
            <person name="Kuo A."/>
            <person name="Thoen E."/>
            <person name="Andreopoulos B."/>
            <person name="Lu D."/>
            <person name="Skrede I."/>
            <person name="Drula E."/>
            <person name="Henrissat B."/>
            <person name="Morin E."/>
            <person name="Kohler A."/>
            <person name="Barry K."/>
            <person name="LaButti K."/>
            <person name="Morin E."/>
            <person name="Salamov A."/>
            <person name="Lipzen A."/>
            <person name="Mereny Z."/>
            <person name="Hegedus B."/>
            <person name="Baldrian P."/>
            <person name="Stursova M."/>
            <person name="Weitz H."/>
            <person name="Taylor A."/>
            <person name="Grigoriev I.V."/>
            <person name="Nagy L.G."/>
            <person name="Martin F."/>
            <person name="Kauserud H."/>
        </authorList>
    </citation>
    <scope>NUCLEOTIDE SEQUENCE</scope>
    <source>
        <strain evidence="2">CBHHK173m</strain>
    </source>
</reference>
<accession>A0AAD6UHY7</accession>
<feature type="region of interest" description="Disordered" evidence="1">
    <location>
        <begin position="1"/>
        <end position="37"/>
    </location>
</feature>
<evidence type="ECO:0000313" key="3">
    <source>
        <dbReference type="Proteomes" id="UP001222325"/>
    </source>
</evidence>
<comment type="caution">
    <text evidence="2">The sequence shown here is derived from an EMBL/GenBank/DDBJ whole genome shotgun (WGS) entry which is preliminary data.</text>
</comment>
<evidence type="ECO:0000256" key="1">
    <source>
        <dbReference type="SAM" id="MobiDB-lite"/>
    </source>
</evidence>
<sequence length="310" mass="34419">MSSTIRPTGLLSQSSPAKPTGPNQILGSSPTRHVQGPTYNNPIYALRNTSGLYNAVAKQIEDMKLEALANLDYPETITRQIEEWSKNHKYLDTDGNELRVAIVGEILGMASGTIIRAHGNHYARDIDNFKPIDDKTKVKDTIAIGIPSAATTTMYNTCYNQNICAGQIVAHNADEDKRKGVFPIVKNWTKSSLEGREQHDIMTLHMLPNRRPEAPVVAVETLVTPGPEDIKLGAFYEPDLLPDFGGDYFNLVKAKLVQQDVRDVNSNLVPPWKIYDALKPGTLILALVSLHCFCMVDASRKEPKDRRARI</sequence>
<proteinExistence type="predicted"/>